<dbReference type="EMBL" id="AAKOIS010000023">
    <property type="protein sequence ID" value="ECT9340077.1"/>
    <property type="molecule type" value="Genomic_DNA"/>
</dbReference>
<dbReference type="AlphaFoldDB" id="A0A603KA55"/>
<proteinExistence type="predicted"/>
<protein>
    <submittedName>
        <fullName evidence="1">Uncharacterized protein</fullName>
    </submittedName>
</protein>
<organism evidence="1">
    <name type="scientific">Salmonella enterica subsp. enterica serovar Cotham</name>
    <dbReference type="NCBI Taxonomy" id="2572724"/>
    <lineage>
        <taxon>Bacteria</taxon>
        <taxon>Pseudomonadati</taxon>
        <taxon>Pseudomonadota</taxon>
        <taxon>Gammaproteobacteria</taxon>
        <taxon>Enterobacterales</taxon>
        <taxon>Enterobacteriaceae</taxon>
        <taxon>Salmonella</taxon>
    </lineage>
</organism>
<sequence>MAFSGFRGAALNQSRSASGVYTGLEWWHERDYQERPPAGKFAASVRKAAYASPVDMPPPRSLGR</sequence>
<comment type="caution">
    <text evidence="1">The sequence shown here is derived from an EMBL/GenBank/DDBJ whole genome shotgun (WGS) entry which is preliminary data.</text>
</comment>
<gene>
    <name evidence="1" type="ORF">CG757_26585</name>
</gene>
<accession>A0A603KA55</accession>
<name>A0A603KA55_SALET</name>
<reference evidence="1" key="1">
    <citation type="submission" date="2018-07" db="EMBL/GenBank/DDBJ databases">
        <authorList>
            <consortium name="PulseNet: The National Subtyping Network for Foodborne Disease Surveillance"/>
            <person name="Tarr C.L."/>
            <person name="Trees E."/>
            <person name="Katz L.S."/>
            <person name="Carleton-Romer H.A."/>
            <person name="Stroika S."/>
            <person name="Kucerova Z."/>
            <person name="Roache K.F."/>
            <person name="Sabol A.L."/>
            <person name="Besser J."/>
            <person name="Gerner-Smidt P."/>
        </authorList>
    </citation>
    <scope>NUCLEOTIDE SEQUENCE</scope>
    <source>
        <strain evidence="1">2015AM-0391</strain>
    </source>
</reference>
<evidence type="ECO:0000313" key="1">
    <source>
        <dbReference type="EMBL" id="ECT9340077.1"/>
    </source>
</evidence>